<evidence type="ECO:0000256" key="1">
    <source>
        <dbReference type="ARBA" id="ARBA00004286"/>
    </source>
</evidence>
<evidence type="ECO:0000256" key="3">
    <source>
        <dbReference type="ARBA" id="ARBA00022603"/>
    </source>
</evidence>
<keyword evidence="5" id="KW-0949">S-adenosyl-L-methionine</keyword>
<dbReference type="PANTHER" id="PTHR22884">
    <property type="entry name" value="SET DOMAIN PROTEINS"/>
    <property type="match status" value="1"/>
</dbReference>
<evidence type="ECO:0000259" key="6">
    <source>
        <dbReference type="PROSITE" id="PS50280"/>
    </source>
</evidence>
<comment type="subcellular location">
    <subcellularLocation>
        <location evidence="1">Chromosome</location>
    </subcellularLocation>
</comment>
<keyword evidence="4" id="KW-0808">Transferase</keyword>
<dbReference type="GO" id="GO:0005694">
    <property type="term" value="C:chromosome"/>
    <property type="evidence" value="ECO:0007669"/>
    <property type="project" value="UniProtKB-SubCell"/>
</dbReference>
<dbReference type="PROSITE" id="PS50868">
    <property type="entry name" value="POST_SET"/>
    <property type="match status" value="1"/>
</dbReference>
<dbReference type="SUPFAM" id="SSF82199">
    <property type="entry name" value="SET domain"/>
    <property type="match status" value="1"/>
</dbReference>
<keyword evidence="9" id="KW-1185">Reference proteome</keyword>
<accession>E8MY17</accession>
<dbReference type="eggNOG" id="COG2940">
    <property type="taxonomic scope" value="Bacteria"/>
</dbReference>
<name>E8MY17_ANATU</name>
<dbReference type="InterPro" id="IPR003616">
    <property type="entry name" value="Post-SET_dom"/>
</dbReference>
<evidence type="ECO:0008006" key="10">
    <source>
        <dbReference type="Google" id="ProtNLM"/>
    </source>
</evidence>
<evidence type="ECO:0000256" key="5">
    <source>
        <dbReference type="ARBA" id="ARBA00022691"/>
    </source>
</evidence>
<feature type="domain" description="Post-SET" evidence="7">
    <location>
        <begin position="131"/>
        <end position="147"/>
    </location>
</feature>
<feature type="domain" description="SET" evidence="6">
    <location>
        <begin position="18"/>
        <end position="123"/>
    </location>
</feature>
<reference evidence="8 9" key="1">
    <citation type="submission" date="2010-12" db="EMBL/GenBank/DDBJ databases">
        <title>Whole genome sequence of Anaerolinea thermophila UNI-1.</title>
        <authorList>
            <person name="Narita-Yamada S."/>
            <person name="Kishi E."/>
            <person name="Watanabe Y."/>
            <person name="Takasaki K."/>
            <person name="Ankai A."/>
            <person name="Oguchi A."/>
            <person name="Fukui S."/>
            <person name="Takahashi M."/>
            <person name="Yashiro I."/>
            <person name="Hosoyama A."/>
            <person name="Sekiguchi Y."/>
            <person name="Hanada S."/>
            <person name="Fujita N."/>
        </authorList>
    </citation>
    <scope>NUCLEOTIDE SEQUENCE [LARGE SCALE GENOMIC DNA]</scope>
    <source>
        <strain evidence="9">DSM 14523 / JCM 11388 / NBRC 100420 / UNI-1</strain>
    </source>
</reference>
<dbReference type="Proteomes" id="UP000008922">
    <property type="component" value="Chromosome"/>
</dbReference>
<keyword evidence="3" id="KW-0489">Methyltransferase</keyword>
<evidence type="ECO:0000256" key="4">
    <source>
        <dbReference type="ARBA" id="ARBA00022679"/>
    </source>
</evidence>
<dbReference type="GO" id="GO:0032259">
    <property type="term" value="P:methylation"/>
    <property type="evidence" value="ECO:0007669"/>
    <property type="project" value="UniProtKB-KW"/>
</dbReference>
<evidence type="ECO:0000313" key="9">
    <source>
        <dbReference type="Proteomes" id="UP000008922"/>
    </source>
</evidence>
<dbReference type="InterPro" id="IPR001214">
    <property type="entry name" value="SET_dom"/>
</dbReference>
<dbReference type="InterPro" id="IPR046341">
    <property type="entry name" value="SET_dom_sf"/>
</dbReference>
<proteinExistence type="predicted"/>
<dbReference type="HOGENOM" id="CLU_133663_0_0_0"/>
<dbReference type="Pfam" id="PF00856">
    <property type="entry name" value="SET"/>
    <property type="match status" value="1"/>
</dbReference>
<dbReference type="GO" id="GO:0008168">
    <property type="term" value="F:methyltransferase activity"/>
    <property type="evidence" value="ECO:0007669"/>
    <property type="project" value="UniProtKB-KW"/>
</dbReference>
<sequence>MKNGETMKQPERYSYLSPKVEARRCPDKGGYGVFAREKIHAGELITVWGGRVVTEEELDEVPIEQATHGIQVDEGIYLIPLGIDEPADMFNHSCNPNAGLFGQIALVAMRDIEPDEEVCFDYAMSDSSPYDEFECHCGEPTCRGKVTGNDWQLPELQARYEGYFSPYLQRRIQKMHSGK</sequence>
<evidence type="ECO:0000256" key="2">
    <source>
        <dbReference type="ARBA" id="ARBA00022454"/>
    </source>
</evidence>
<gene>
    <name evidence="8" type="ordered locus">ANT_22220</name>
</gene>
<dbReference type="AlphaFoldDB" id="E8MY17"/>
<dbReference type="EMBL" id="AP012029">
    <property type="protein sequence ID" value="BAJ64248.1"/>
    <property type="molecule type" value="Genomic_DNA"/>
</dbReference>
<dbReference type="InParanoid" id="E8MY17"/>
<dbReference type="Gene3D" id="2.170.270.10">
    <property type="entry name" value="SET domain"/>
    <property type="match status" value="1"/>
</dbReference>
<dbReference type="KEGG" id="atm:ANT_22220"/>
<dbReference type="STRING" id="926569.ANT_22220"/>
<dbReference type="PROSITE" id="PS50280">
    <property type="entry name" value="SET"/>
    <property type="match status" value="1"/>
</dbReference>
<evidence type="ECO:0000259" key="7">
    <source>
        <dbReference type="PROSITE" id="PS50868"/>
    </source>
</evidence>
<dbReference type="SMART" id="SM00317">
    <property type="entry name" value="SET"/>
    <property type="match status" value="1"/>
</dbReference>
<keyword evidence="2" id="KW-0158">Chromosome</keyword>
<organism evidence="8 9">
    <name type="scientific">Anaerolinea thermophila (strain DSM 14523 / JCM 11388 / NBRC 100420 / UNI-1)</name>
    <dbReference type="NCBI Taxonomy" id="926569"/>
    <lineage>
        <taxon>Bacteria</taxon>
        <taxon>Bacillati</taxon>
        <taxon>Chloroflexota</taxon>
        <taxon>Anaerolineae</taxon>
        <taxon>Anaerolineales</taxon>
        <taxon>Anaerolineaceae</taxon>
        <taxon>Anaerolinea</taxon>
    </lineage>
</organism>
<dbReference type="InterPro" id="IPR050777">
    <property type="entry name" value="SET2_Histone-Lys_MeTrsfase"/>
</dbReference>
<evidence type="ECO:0000313" key="8">
    <source>
        <dbReference type="EMBL" id="BAJ64248.1"/>
    </source>
</evidence>
<protein>
    <recommendedName>
        <fullName evidence="10">SET domain-containing protein</fullName>
    </recommendedName>
</protein>